<evidence type="ECO:0000256" key="1">
    <source>
        <dbReference type="ARBA" id="ARBA00004651"/>
    </source>
</evidence>
<dbReference type="PANTHER" id="PTHR32063:SF24">
    <property type="entry name" value="CATION EFFLUX SYSTEM (ACRB_ACRD_ACRF FAMILY)"/>
    <property type="match status" value="1"/>
</dbReference>
<dbReference type="PANTHER" id="PTHR32063">
    <property type="match status" value="1"/>
</dbReference>
<evidence type="ECO:0000256" key="3">
    <source>
        <dbReference type="ARBA" id="ARBA00010942"/>
    </source>
</evidence>
<evidence type="ECO:0000256" key="8">
    <source>
        <dbReference type="ARBA" id="ARBA00023136"/>
    </source>
</evidence>
<evidence type="ECO:0000256" key="7">
    <source>
        <dbReference type="ARBA" id="ARBA00022989"/>
    </source>
</evidence>
<proteinExistence type="inferred from homology"/>
<accession>A0A562SN44</accession>
<gene>
    <name evidence="10" type="ORF">LX66_5204</name>
</gene>
<keyword evidence="6 9" id="KW-0812">Transmembrane</keyword>
<dbReference type="SUPFAM" id="SSF56954">
    <property type="entry name" value="Outer membrane efflux proteins (OEP)"/>
    <property type="match status" value="1"/>
</dbReference>
<keyword evidence="4" id="KW-0813">Transport</keyword>
<reference evidence="10 11" key="1">
    <citation type="journal article" date="2013" name="Stand. Genomic Sci.">
        <title>Genomic Encyclopedia of Type Strains, Phase I: The one thousand microbial genomes (KMG-I) project.</title>
        <authorList>
            <person name="Kyrpides N.C."/>
            <person name="Woyke T."/>
            <person name="Eisen J.A."/>
            <person name="Garrity G."/>
            <person name="Lilburn T.G."/>
            <person name="Beck B.J."/>
            <person name="Whitman W.B."/>
            <person name="Hugenholtz P."/>
            <person name="Klenk H.P."/>
        </authorList>
    </citation>
    <scope>NUCLEOTIDE SEQUENCE [LARGE SCALE GENOMIC DNA]</scope>
    <source>
        <strain evidence="10 11">DSM 13484</strain>
    </source>
</reference>
<dbReference type="EMBL" id="VLLG01000006">
    <property type="protein sequence ID" value="TWI82628.1"/>
    <property type="molecule type" value="Genomic_DNA"/>
</dbReference>
<evidence type="ECO:0000256" key="4">
    <source>
        <dbReference type="ARBA" id="ARBA00022448"/>
    </source>
</evidence>
<feature type="transmembrane region" description="Helical" evidence="9">
    <location>
        <begin position="536"/>
        <end position="557"/>
    </location>
</feature>
<dbReference type="Gene3D" id="1.20.1640.10">
    <property type="entry name" value="Multidrug efflux transporter AcrB transmembrane domain"/>
    <property type="match status" value="2"/>
</dbReference>
<dbReference type="InterPro" id="IPR004763">
    <property type="entry name" value="CusA-like"/>
</dbReference>
<comment type="similarity">
    <text evidence="3">Belongs to the resistance-nodulation-cell division (RND) (TC 2.A.6) family.</text>
</comment>
<feature type="transmembrane region" description="Helical" evidence="9">
    <location>
        <begin position="483"/>
        <end position="506"/>
    </location>
</feature>
<dbReference type="InterPro" id="IPR003423">
    <property type="entry name" value="OMP_efflux"/>
</dbReference>
<sequence>MFDKIIHFSIKNKLVIGIFTLALVVWGIISLSRLPIDAVPDITNNQVQIITQAPNLGAQEVEQFITAPIELAMANIADVIEKRSISRSGISVITLVFRDKVDVYWARQQVSERLTEAERVIPKGMGEPGLAPITTGLGEIYQYVIHTKPGYEKKYTAMDLRTIQDWLVRTQLAGTEGVAEVSGWGGYVKQYEVALDNERLNAQNVSITEIFEALENNNENTGGSYIEQRSNAYFIRGLGQVKTLGDIEKIVIKSVNGIPVLIRDVAKVQWGSATRYGAVTRNGEGEVVAGITLMLKGENFSSVIEHVKERMKQVQKSLPEGVVIEPFIDRTELVGRTIDTVKRNLVEGGIIVILVLVLLLGNLRAGLLVASVIPLSMLFAFGMMQLFNVSGNLMSLGAIDFGLIVDGAVIIVEAIIFRITESNLFPGVARLSKEQMDEEVYQAASKIRNSAAFGEIIILIVYLPLFALVGIEGKMFKPMAQTVAFAILGAFILSLTYVPMMSALFLSKKTEHKKTVSDRIMSFFHRIYEPVLKGVLKWKVTTVLIALALFGMSLVIFNRMGGEFIPTLEEGDLTVEISMMQGTSLSQTVESFSKAENILKQKFPEVKQVVTRIGSAEIPTDPMPIERGDMMVAMQPKEKWTSAKTREEMMEKMEEALSVLPGVNVEITQPMQMRFNELMTGIRQDVAVKIYGDDLDILAQQANNVAKFIAPVKGVTEPFIERVTGLPQIVVEYNRDKMAQYGLSISDVNRVLRAAFAGEVAGVVFEGEKRFDMVVRLQRDLRENIMNIENLFIPLPSGNKVPLDQVASISFKEAPAQVSREGGKRRIYVGFNVRGRDVESTVAEIQSILDKRLKLPAGYYITYGGQFQNLKEAKQRLSIAVPAALALILFLLFITFRSVKQMLLIFTAVPLSAIGGIVALWLRGMPFSISAGVGFIALFGVAVLNGIVLIGYFNQLKQEGITDINQRVMEGTKVRLRPVIMTASVASLGFLPMALSTSAGAEVQKPLATVVIGGLITATLLTLFVLPCLYILFSKNGKNGKMKIQPVSTIVIIVVCCSLFFPVSGSAQDKPVNLDSLIAIAKRQNLRLKTVSLEVLQNKAMQRTAFEPGRTNFTLTQDPTSGGNIDNSLGFTQSFAWPGYYKRQKDLLLQQTRLADKFHNLTEAGLLREVKLAYYNYLYGVEKIRWLDFQDSIYHSFSDKAAIRLKTGETSKLEKMAADNKYQEVQLLKKEALADLQVYQLTIQQLLNTDEQISITDTILPVLSFAASQKDTSSLNEHPVLDYYQQQVQVRSSGVRAERAKMFPEFTLGYNHQLVISGFDPAKINRGYFPGTRIGGVQFGIGLPLFNGANKARVNASKIGVSVAETQFQNASRELQTQYRAWLKEYQKYRQTVEYYQTTGLKLADEQIRVARFAYSKGEIGYIEFIQSISLAVQSRLQYLSALNQYNQSIIQLNYLQGGN</sequence>
<evidence type="ECO:0000256" key="5">
    <source>
        <dbReference type="ARBA" id="ARBA00022475"/>
    </source>
</evidence>
<evidence type="ECO:0000313" key="11">
    <source>
        <dbReference type="Proteomes" id="UP000316778"/>
    </source>
</evidence>
<feature type="transmembrane region" description="Helical" evidence="9">
    <location>
        <begin position="12"/>
        <end position="29"/>
    </location>
</feature>
<feature type="transmembrane region" description="Helical" evidence="9">
    <location>
        <begin position="903"/>
        <end position="922"/>
    </location>
</feature>
<keyword evidence="8 9" id="KW-0472">Membrane</keyword>
<comment type="caution">
    <text evidence="10">The sequence shown here is derived from an EMBL/GenBank/DDBJ whole genome shotgun (WGS) entry which is preliminary data.</text>
</comment>
<feature type="transmembrane region" description="Helical" evidence="9">
    <location>
        <begin position="452"/>
        <end position="471"/>
    </location>
</feature>
<dbReference type="Gene3D" id="1.20.1600.10">
    <property type="entry name" value="Outer membrane efflux proteins (OEP)"/>
    <property type="match status" value="1"/>
</dbReference>
<dbReference type="GO" id="GO:0042910">
    <property type="term" value="F:xenobiotic transmembrane transporter activity"/>
    <property type="evidence" value="ECO:0007669"/>
    <property type="project" value="TreeGrafter"/>
</dbReference>
<dbReference type="GO" id="GO:0005886">
    <property type="term" value="C:plasma membrane"/>
    <property type="evidence" value="ECO:0007669"/>
    <property type="project" value="UniProtKB-SubCell"/>
</dbReference>
<evidence type="ECO:0000256" key="2">
    <source>
        <dbReference type="ARBA" id="ARBA00007613"/>
    </source>
</evidence>
<dbReference type="SUPFAM" id="SSF82866">
    <property type="entry name" value="Multidrug efflux transporter AcrB transmembrane domain"/>
    <property type="match status" value="2"/>
</dbReference>
<feature type="transmembrane region" description="Helical" evidence="9">
    <location>
        <begin position="393"/>
        <end position="417"/>
    </location>
</feature>
<evidence type="ECO:0000313" key="10">
    <source>
        <dbReference type="EMBL" id="TWI82628.1"/>
    </source>
</evidence>
<dbReference type="GO" id="GO:0008324">
    <property type="term" value="F:monoatomic cation transmembrane transporter activity"/>
    <property type="evidence" value="ECO:0007669"/>
    <property type="project" value="InterPro"/>
</dbReference>
<dbReference type="InterPro" id="IPR027463">
    <property type="entry name" value="AcrB_DN_DC_subdom"/>
</dbReference>
<dbReference type="SUPFAM" id="SSF82714">
    <property type="entry name" value="Multidrug efflux transporter AcrB TolC docking domain, DN and DC subdomains"/>
    <property type="match status" value="2"/>
</dbReference>
<name>A0A562SN44_CHIJA</name>
<dbReference type="NCBIfam" id="TIGR00914">
    <property type="entry name" value="2A0601"/>
    <property type="match status" value="1"/>
</dbReference>
<feature type="transmembrane region" description="Helical" evidence="9">
    <location>
        <begin position="344"/>
        <end position="360"/>
    </location>
</feature>
<organism evidence="10 11">
    <name type="scientific">Chitinophaga japonensis</name>
    <name type="common">Flexibacter japonensis</name>
    <dbReference type="NCBI Taxonomy" id="104662"/>
    <lineage>
        <taxon>Bacteria</taxon>
        <taxon>Pseudomonadati</taxon>
        <taxon>Bacteroidota</taxon>
        <taxon>Chitinophagia</taxon>
        <taxon>Chitinophagales</taxon>
        <taxon>Chitinophagaceae</taxon>
        <taxon>Chitinophaga</taxon>
    </lineage>
</organism>
<keyword evidence="11" id="KW-1185">Reference proteome</keyword>
<keyword evidence="7 9" id="KW-1133">Transmembrane helix</keyword>
<protein>
    <submittedName>
        <fullName evidence="10">Cobalt-zinc-cadmium resistance protein CzcA</fullName>
    </submittedName>
</protein>
<dbReference type="Gene3D" id="3.30.70.1320">
    <property type="entry name" value="Multidrug efflux transporter AcrB pore domain like"/>
    <property type="match status" value="1"/>
</dbReference>
<feature type="transmembrane region" description="Helical" evidence="9">
    <location>
        <begin position="974"/>
        <end position="995"/>
    </location>
</feature>
<feature type="transmembrane region" description="Helical" evidence="9">
    <location>
        <begin position="1044"/>
        <end position="1063"/>
    </location>
</feature>
<dbReference type="Gene3D" id="3.30.70.1430">
    <property type="entry name" value="Multidrug efflux transporter AcrB pore domain"/>
    <property type="match status" value="2"/>
</dbReference>
<dbReference type="Gene3D" id="3.30.70.1440">
    <property type="entry name" value="Multidrug efflux transporter AcrB pore domain"/>
    <property type="match status" value="1"/>
</dbReference>
<dbReference type="Gene3D" id="3.30.2090.10">
    <property type="entry name" value="Multidrug efflux transporter AcrB TolC docking domain, DN and DC subdomains"/>
    <property type="match status" value="2"/>
</dbReference>
<dbReference type="RefSeq" id="WP_145718867.1">
    <property type="nucleotide sequence ID" value="NZ_BAAAFY010000006.1"/>
</dbReference>
<dbReference type="Pfam" id="PF02321">
    <property type="entry name" value="OEP"/>
    <property type="match status" value="1"/>
</dbReference>
<comment type="similarity">
    <text evidence="2">Belongs to the outer membrane factor (OMF) (TC 1.B.17) family.</text>
</comment>
<dbReference type="OrthoDB" id="9758757at2"/>
<feature type="transmembrane region" description="Helical" evidence="9">
    <location>
        <begin position="877"/>
        <end position="896"/>
    </location>
</feature>
<comment type="subcellular location">
    <subcellularLocation>
        <location evidence="1">Cell membrane</location>
        <topology evidence="1">Multi-pass membrane protein</topology>
    </subcellularLocation>
</comment>
<feature type="transmembrane region" description="Helical" evidence="9">
    <location>
        <begin position="928"/>
        <end position="953"/>
    </location>
</feature>
<feature type="transmembrane region" description="Helical" evidence="9">
    <location>
        <begin position="367"/>
        <end position="387"/>
    </location>
</feature>
<keyword evidence="5" id="KW-1003">Cell membrane</keyword>
<dbReference type="Proteomes" id="UP000316778">
    <property type="component" value="Unassembled WGS sequence"/>
</dbReference>
<feature type="transmembrane region" description="Helical" evidence="9">
    <location>
        <begin position="1007"/>
        <end position="1032"/>
    </location>
</feature>
<dbReference type="SUPFAM" id="SSF82693">
    <property type="entry name" value="Multidrug efflux transporter AcrB pore domain, PN1, PN2, PC1 and PC2 subdomains"/>
    <property type="match status" value="3"/>
</dbReference>
<dbReference type="Pfam" id="PF00873">
    <property type="entry name" value="ACR_tran"/>
    <property type="match status" value="1"/>
</dbReference>
<evidence type="ECO:0000256" key="9">
    <source>
        <dbReference type="SAM" id="Phobius"/>
    </source>
</evidence>
<dbReference type="GO" id="GO:0015562">
    <property type="term" value="F:efflux transmembrane transporter activity"/>
    <property type="evidence" value="ECO:0007669"/>
    <property type="project" value="InterPro"/>
</dbReference>
<dbReference type="InterPro" id="IPR001036">
    <property type="entry name" value="Acrflvin-R"/>
</dbReference>
<evidence type="ECO:0000256" key="6">
    <source>
        <dbReference type="ARBA" id="ARBA00022692"/>
    </source>
</evidence>
<dbReference type="PRINTS" id="PR00702">
    <property type="entry name" value="ACRIFLAVINRP"/>
</dbReference>